<name>A0A256F3C3_9HYPH</name>
<protein>
    <submittedName>
        <fullName evidence="1">Uncharacterized protein</fullName>
    </submittedName>
</protein>
<accession>A0A256F3C3</accession>
<organism evidence="1 2">
    <name type="scientific">Brucella grignonensis</name>
    <dbReference type="NCBI Taxonomy" id="94627"/>
    <lineage>
        <taxon>Bacteria</taxon>
        <taxon>Pseudomonadati</taxon>
        <taxon>Pseudomonadota</taxon>
        <taxon>Alphaproteobacteria</taxon>
        <taxon>Hyphomicrobiales</taxon>
        <taxon>Brucellaceae</taxon>
        <taxon>Brucella/Ochrobactrum group</taxon>
        <taxon>Brucella</taxon>
    </lineage>
</organism>
<dbReference type="AlphaFoldDB" id="A0A256F3C3"/>
<comment type="caution">
    <text evidence="1">The sequence shown here is derived from an EMBL/GenBank/DDBJ whole genome shotgun (WGS) entry which is preliminary data.</text>
</comment>
<reference evidence="1 2" key="1">
    <citation type="submission" date="2017-07" db="EMBL/GenBank/DDBJ databases">
        <title>Phylogenetic study on the rhizospheric bacterium Ochrobactrum sp. A44.</title>
        <authorList>
            <person name="Krzyzanowska D.M."/>
            <person name="Ossowicki A."/>
            <person name="Rajewska M."/>
            <person name="Maciag T."/>
            <person name="Kaczynski Z."/>
            <person name="Czerwicka M."/>
            <person name="Jafra S."/>
        </authorList>
    </citation>
    <scope>NUCLEOTIDE SEQUENCE [LARGE SCALE GENOMIC DNA]</scope>
    <source>
        <strain evidence="1 2">OgA9a</strain>
    </source>
</reference>
<gene>
    <name evidence="1" type="ORF">CEV33_2641</name>
</gene>
<evidence type="ECO:0000313" key="2">
    <source>
        <dbReference type="Proteomes" id="UP000216478"/>
    </source>
</evidence>
<dbReference type="Proteomes" id="UP000216478">
    <property type="component" value="Unassembled WGS sequence"/>
</dbReference>
<sequence length="43" mass="5002">MHVFFLSHNSSMKLAFPNLSGRSFIQQLETVKYDPSRRVSIEC</sequence>
<dbReference type="EMBL" id="NNRL01000164">
    <property type="protein sequence ID" value="OYR08921.1"/>
    <property type="molecule type" value="Genomic_DNA"/>
</dbReference>
<evidence type="ECO:0000313" key="1">
    <source>
        <dbReference type="EMBL" id="OYR08921.1"/>
    </source>
</evidence>
<proteinExistence type="predicted"/>
<keyword evidence="2" id="KW-1185">Reference proteome</keyword>